<dbReference type="PATRIC" id="fig|1469144.10.peg.2945"/>
<comment type="caution">
    <text evidence="13">The sequence shown here is derived from an EMBL/GenBank/DDBJ whole genome shotgun (WGS) entry which is preliminary data.</text>
</comment>
<dbReference type="EC" id="7.1.1.9" evidence="10"/>
<evidence type="ECO:0000256" key="1">
    <source>
        <dbReference type="ARBA" id="ARBA00002536"/>
    </source>
</evidence>
<keyword evidence="8 10" id="KW-0472">Membrane</keyword>
<evidence type="ECO:0000256" key="2">
    <source>
        <dbReference type="ARBA" id="ARBA00004651"/>
    </source>
</evidence>
<organism evidence="13 15">
    <name type="scientific">Carbonactinospora thermoautotrophica</name>
    <dbReference type="NCBI Taxonomy" id="1469144"/>
    <lineage>
        <taxon>Bacteria</taxon>
        <taxon>Bacillati</taxon>
        <taxon>Actinomycetota</taxon>
        <taxon>Actinomycetes</taxon>
        <taxon>Kitasatosporales</taxon>
        <taxon>Carbonactinosporaceae</taxon>
        <taxon>Carbonactinospora</taxon>
    </lineage>
</organism>
<evidence type="ECO:0000256" key="11">
    <source>
        <dbReference type="SAM" id="Phobius"/>
    </source>
</evidence>
<dbReference type="PIRSF" id="PIRSF017385">
    <property type="entry name" value="CtaF"/>
    <property type="match status" value="1"/>
</dbReference>
<evidence type="ECO:0000256" key="7">
    <source>
        <dbReference type="ARBA" id="ARBA00022989"/>
    </source>
</evidence>
<keyword evidence="7 11" id="KW-1133">Transmembrane helix</keyword>
<dbReference type="OrthoDB" id="5244617at2"/>
<dbReference type="GO" id="GO:0004129">
    <property type="term" value="F:cytochrome-c oxidase activity"/>
    <property type="evidence" value="ECO:0007669"/>
    <property type="project" value="UniProtKB-EC"/>
</dbReference>
<feature type="transmembrane region" description="Helical" evidence="11">
    <location>
        <begin position="6"/>
        <end position="25"/>
    </location>
</feature>
<evidence type="ECO:0000313" key="12">
    <source>
        <dbReference type="EMBL" id="KWX00259.1"/>
    </source>
</evidence>
<comment type="function">
    <text evidence="1 10">Part of cytochrome c oxidase, its function is unknown.</text>
</comment>
<evidence type="ECO:0000256" key="10">
    <source>
        <dbReference type="PIRNR" id="PIRNR017385"/>
    </source>
</evidence>
<dbReference type="EMBL" id="LAXD01000001">
    <property type="protein sequence ID" value="KWX01689.1"/>
    <property type="molecule type" value="Genomic_DNA"/>
</dbReference>
<sequence length="132" mass="14813">MKFEGNIFAIVAVFLAPVTVIYWLLSKEPVGTTALAMTFGLCFLIGFYLLFTARRIDPRPEDDEEAEVSDGAGELGFFSPHSWWPLYLGGAAALTTMGVVFGWWLVFFTAPLLLLAVIGWVFEYYRGEHARH</sequence>
<reference evidence="13" key="3">
    <citation type="submission" date="2015-04" db="EMBL/GenBank/DDBJ databases">
        <title>Physiological reanalysis, assessment of diazotrophy, and genome sequences of multiple isolates of Streptomyces thermoautotrophicus.</title>
        <authorList>
            <person name="MacKellar D.C."/>
            <person name="Lieber L."/>
            <person name="Norman J."/>
            <person name="Bolger A."/>
            <person name="Tobin C."/>
            <person name="Murray J.W."/>
            <person name="Woodward J."/>
            <person name="Friesen M."/>
            <person name="Prell J."/>
        </authorList>
    </citation>
    <scope>NUCLEOTIDE SEQUENCE [LARGE SCALE GENOMIC DNA]</scope>
    <source>
        <strain evidence="13">H1</strain>
    </source>
</reference>
<comment type="subcellular location">
    <subcellularLocation>
        <location evidence="2">Cell membrane</location>
        <topology evidence="2">Multi-pass membrane protein</topology>
    </subcellularLocation>
</comment>
<feature type="transmembrane region" description="Helical" evidence="11">
    <location>
        <begin position="32"/>
        <end position="51"/>
    </location>
</feature>
<proteinExistence type="inferred from homology"/>
<evidence type="ECO:0000313" key="17">
    <source>
        <dbReference type="Proteomes" id="UP000070659"/>
    </source>
</evidence>
<dbReference type="EMBL" id="JYIK01001041">
    <property type="protein sequence ID" value="KWX07683.1"/>
    <property type="molecule type" value="Genomic_DNA"/>
</dbReference>
<dbReference type="InterPro" id="IPR021050">
    <property type="entry name" value="Cyt_c_oxidase_su4_actinobac"/>
</dbReference>
<keyword evidence="15" id="KW-1185">Reference proteome</keyword>
<evidence type="ECO:0000256" key="3">
    <source>
        <dbReference type="ARBA" id="ARBA00006870"/>
    </source>
</evidence>
<comment type="subunit">
    <text evidence="10">Associates with subunits I, II and III to form cytochrome c oxidase.</text>
</comment>
<evidence type="ECO:0000313" key="15">
    <source>
        <dbReference type="Proteomes" id="UP000070188"/>
    </source>
</evidence>
<dbReference type="GO" id="GO:0005886">
    <property type="term" value="C:plasma membrane"/>
    <property type="evidence" value="ECO:0007669"/>
    <property type="project" value="UniProtKB-SubCell"/>
</dbReference>
<dbReference type="EMBL" id="JYIJ01000018">
    <property type="protein sequence ID" value="KWX00259.1"/>
    <property type="molecule type" value="Genomic_DNA"/>
</dbReference>
<dbReference type="RefSeq" id="WP_066888321.1">
    <property type="nucleotide sequence ID" value="NZ_CP171739.1"/>
</dbReference>
<protein>
    <recommendedName>
        <fullName evidence="10">Cytochrome c oxidase polypeptide 4</fullName>
        <ecNumber evidence="10">7.1.1.9</ecNumber>
    </recommendedName>
    <alternativeName>
        <fullName evidence="10">Cytochrome aa3 subunit 4</fullName>
    </alternativeName>
    <alternativeName>
        <fullName evidence="10">Cytochrome c oxidase polypeptide IV</fullName>
    </alternativeName>
</protein>
<evidence type="ECO:0000313" key="13">
    <source>
        <dbReference type="EMBL" id="KWX01689.1"/>
    </source>
</evidence>
<comment type="catalytic activity">
    <reaction evidence="9 10">
        <text>4 Fe(II)-[cytochrome c] + O2 + 8 H(+)(in) = 4 Fe(III)-[cytochrome c] + 2 H2O + 4 H(+)(out)</text>
        <dbReference type="Rhea" id="RHEA:11436"/>
        <dbReference type="Rhea" id="RHEA-COMP:10350"/>
        <dbReference type="Rhea" id="RHEA-COMP:14399"/>
        <dbReference type="ChEBI" id="CHEBI:15377"/>
        <dbReference type="ChEBI" id="CHEBI:15378"/>
        <dbReference type="ChEBI" id="CHEBI:15379"/>
        <dbReference type="ChEBI" id="CHEBI:29033"/>
        <dbReference type="ChEBI" id="CHEBI:29034"/>
        <dbReference type="EC" id="7.1.1.9"/>
    </reaction>
</comment>
<keyword evidence="4 10" id="KW-1003">Cell membrane</keyword>
<accession>A0A132MV20</accession>
<dbReference type="Proteomes" id="UP000070598">
    <property type="component" value="Unassembled WGS sequence"/>
</dbReference>
<comment type="similarity">
    <text evidence="3 10">Belongs to the cytochrome c oxidase bacterial subunit CtaF family.</text>
</comment>
<evidence type="ECO:0000256" key="8">
    <source>
        <dbReference type="ARBA" id="ARBA00023136"/>
    </source>
</evidence>
<evidence type="ECO:0000256" key="9">
    <source>
        <dbReference type="ARBA" id="ARBA00047816"/>
    </source>
</evidence>
<evidence type="ECO:0000256" key="4">
    <source>
        <dbReference type="ARBA" id="ARBA00022475"/>
    </source>
</evidence>
<reference evidence="16" key="1">
    <citation type="submission" date="2015-02" db="EMBL/GenBank/DDBJ databases">
        <title>Physiological reanalysis, assessment of diazotrophy, and genome sequences of multiple isolates of Streptomyces thermoautotrophicus.</title>
        <authorList>
            <person name="MacKellar D.C."/>
            <person name="Lieber L."/>
            <person name="Norman J."/>
            <person name="Bolger A."/>
            <person name="Tobin C."/>
            <person name="Murray J.W."/>
            <person name="Friesen M."/>
            <person name="Prell J."/>
        </authorList>
    </citation>
    <scope>NUCLEOTIDE SEQUENCE [LARGE SCALE GENOMIC DNA]</scope>
    <source>
        <strain evidence="16">UBT1</strain>
    </source>
</reference>
<gene>
    <name evidence="13" type="ORF">LI90_2721</name>
    <name evidence="12" type="ORF">TH66_15515</name>
    <name evidence="14" type="ORF">TR74_17935</name>
</gene>
<dbReference type="GO" id="GO:0022900">
    <property type="term" value="P:electron transport chain"/>
    <property type="evidence" value="ECO:0007669"/>
    <property type="project" value="InterPro"/>
</dbReference>
<evidence type="ECO:0000256" key="6">
    <source>
        <dbReference type="ARBA" id="ARBA00022967"/>
    </source>
</evidence>
<reference evidence="12 17" key="2">
    <citation type="submission" date="2015-02" db="EMBL/GenBank/DDBJ databases">
        <title>Physiological reanalysis, assessment of diazotrophy, and genome sequences of multiple isolates of Streptomyces thermoautotrophicus.</title>
        <authorList>
            <person name="MacKellar D.C."/>
            <person name="Lieber L."/>
            <person name="Norman J."/>
            <person name="Bolger A."/>
            <person name="Tobin C."/>
            <person name="Murray J.W."/>
            <person name="Prell J."/>
        </authorList>
    </citation>
    <scope>NUCLEOTIDE SEQUENCE [LARGE SCALE GENOMIC DNA]</scope>
    <source>
        <strain evidence="12 17">UBT1</strain>
    </source>
</reference>
<reference evidence="15" key="4">
    <citation type="submission" date="2015-04" db="EMBL/GenBank/DDBJ databases">
        <title>Physiological reanalysis, assessment of diazotrophy, and genome sequences of multiple isolates of Streptomyces thermoautotrophicus.</title>
        <authorList>
            <person name="MacKellar D.C."/>
            <person name="Lieber L."/>
            <person name="Norman J."/>
            <person name="Bolger A."/>
            <person name="Tobin C."/>
            <person name="Murray J.W."/>
            <person name="Chang R."/>
            <person name="Ford T."/>
            <person name="Nguyen P.Q."/>
            <person name="Woodward J."/>
            <person name="Permingeat H."/>
            <person name="Joshi N.S."/>
            <person name="Silver P.A."/>
            <person name="Usadel B."/>
            <person name="Rutherford A.W."/>
            <person name="Friesen M."/>
            <person name="Prell J."/>
        </authorList>
    </citation>
    <scope>NUCLEOTIDE SEQUENCE [LARGE SCALE GENOMIC DNA]</scope>
    <source>
        <strain evidence="15">H1</strain>
    </source>
</reference>
<evidence type="ECO:0000313" key="14">
    <source>
        <dbReference type="EMBL" id="KWX07683.1"/>
    </source>
</evidence>
<evidence type="ECO:0000313" key="16">
    <source>
        <dbReference type="Proteomes" id="UP000070598"/>
    </source>
</evidence>
<dbReference type="Pfam" id="PF12270">
    <property type="entry name" value="Cyt_c_ox_IV"/>
    <property type="match status" value="1"/>
</dbReference>
<evidence type="ECO:0000256" key="5">
    <source>
        <dbReference type="ARBA" id="ARBA00022692"/>
    </source>
</evidence>
<feature type="transmembrane region" description="Helical" evidence="11">
    <location>
        <begin position="101"/>
        <end position="122"/>
    </location>
</feature>
<keyword evidence="6 10" id="KW-1278">Translocase</keyword>
<dbReference type="STRING" id="1469144.LI90_2721"/>
<name>A0A132MV20_9ACTN</name>
<keyword evidence="5 11" id="KW-0812">Transmembrane</keyword>
<dbReference type="Proteomes" id="UP000070188">
    <property type="component" value="Unassembled WGS sequence"/>
</dbReference>
<dbReference type="Proteomes" id="UP000070659">
    <property type="component" value="Unassembled WGS sequence"/>
</dbReference>
<dbReference type="AlphaFoldDB" id="A0A132MV20"/>